<gene>
    <name evidence="2" type="primary">grx1</name>
    <name evidence="2" type="ORF">NGRA_0328</name>
</gene>
<organism evidence="2 3">
    <name type="scientific">Nosema granulosis</name>
    <dbReference type="NCBI Taxonomy" id="83296"/>
    <lineage>
        <taxon>Eukaryota</taxon>
        <taxon>Fungi</taxon>
        <taxon>Fungi incertae sedis</taxon>
        <taxon>Microsporidia</taxon>
        <taxon>Nosematidae</taxon>
        <taxon>Nosema</taxon>
    </lineage>
</organism>
<dbReference type="EMBL" id="SBJO01000011">
    <property type="protein sequence ID" value="KAF9764720.1"/>
    <property type="molecule type" value="Genomic_DNA"/>
</dbReference>
<evidence type="ECO:0000313" key="2">
    <source>
        <dbReference type="EMBL" id="KAF9764720.1"/>
    </source>
</evidence>
<dbReference type="GO" id="GO:0016491">
    <property type="term" value="F:oxidoreductase activity"/>
    <property type="evidence" value="ECO:0007669"/>
    <property type="project" value="UniProtKB-ARBA"/>
</dbReference>
<evidence type="ECO:0000313" key="3">
    <source>
        <dbReference type="Proteomes" id="UP000740883"/>
    </source>
</evidence>
<dbReference type="Proteomes" id="UP000740883">
    <property type="component" value="Unassembled WGS sequence"/>
</dbReference>
<dbReference type="Pfam" id="PF00462">
    <property type="entry name" value="Glutaredoxin"/>
    <property type="match status" value="1"/>
</dbReference>
<comment type="caution">
    <text evidence="2">The sequence shown here is derived from an EMBL/GenBank/DDBJ whole genome shotgun (WGS) entry which is preliminary data.</text>
</comment>
<keyword evidence="3" id="KW-1185">Reference proteome</keyword>
<dbReference type="OrthoDB" id="418495at2759"/>
<feature type="domain" description="Glutaredoxin" evidence="1">
    <location>
        <begin position="39"/>
        <end position="97"/>
    </location>
</feature>
<dbReference type="AlphaFoldDB" id="A0A9P6H128"/>
<protein>
    <submittedName>
        <fullName evidence="2">Glutaredoxin-1</fullName>
    </submittedName>
</protein>
<dbReference type="InterPro" id="IPR036249">
    <property type="entry name" value="Thioredoxin-like_sf"/>
</dbReference>
<accession>A0A9P6H128</accession>
<evidence type="ECO:0000259" key="1">
    <source>
        <dbReference type="Pfam" id="PF00462"/>
    </source>
</evidence>
<dbReference type="InterPro" id="IPR002109">
    <property type="entry name" value="Glutaredoxin"/>
</dbReference>
<name>A0A9P6H128_9MICR</name>
<dbReference type="SUPFAM" id="SSF52833">
    <property type="entry name" value="Thioredoxin-like"/>
    <property type="match status" value="1"/>
</dbReference>
<sequence>MLPILLILSTVYTKIIVKREDSVLEYNSKFEKLLNKDYIVILYKSRCPYSLNTIKTLTDKKIPFTKYERSQNPELSTYANKKYNYTKSPLIVIGGKFFGGDSTLQDAFENDPQFLSWPNVREF</sequence>
<reference evidence="2 3" key="1">
    <citation type="journal article" date="2020" name="Genome Biol. Evol.">
        <title>Comparative genomics of strictly vertically transmitted, feminizing microsporidia endosymbionts of amphipod crustaceans.</title>
        <authorList>
            <person name="Cormier A."/>
            <person name="Chebbi M.A."/>
            <person name="Giraud I."/>
            <person name="Wattier R."/>
            <person name="Teixeira M."/>
            <person name="Gilbert C."/>
            <person name="Rigaud T."/>
            <person name="Cordaux R."/>
        </authorList>
    </citation>
    <scope>NUCLEOTIDE SEQUENCE [LARGE SCALE GENOMIC DNA]</scope>
    <source>
        <strain evidence="2 3">Ou3-Ou53</strain>
    </source>
</reference>
<proteinExistence type="predicted"/>
<dbReference type="Gene3D" id="3.40.30.10">
    <property type="entry name" value="Glutaredoxin"/>
    <property type="match status" value="1"/>
</dbReference>
<dbReference type="PROSITE" id="PS51354">
    <property type="entry name" value="GLUTAREDOXIN_2"/>
    <property type="match status" value="1"/>
</dbReference>